<sequence length="62" mass="6190">MCQRPSTGEAAAELVVGGGGESVTDDGLVHGRTALGQRDARSAVEDHAVLELVEVGATSGQA</sequence>
<organism evidence="1 2">
    <name type="scientific">Nocardioides daedukensis</name>
    <dbReference type="NCBI Taxonomy" id="634462"/>
    <lineage>
        <taxon>Bacteria</taxon>
        <taxon>Bacillati</taxon>
        <taxon>Actinomycetota</taxon>
        <taxon>Actinomycetes</taxon>
        <taxon>Propionibacteriales</taxon>
        <taxon>Nocardioidaceae</taxon>
        <taxon>Nocardioides</taxon>
    </lineage>
</organism>
<dbReference type="Proteomes" id="UP000540656">
    <property type="component" value="Unassembled WGS sequence"/>
</dbReference>
<keyword evidence="2" id="KW-1185">Reference proteome</keyword>
<comment type="caution">
    <text evidence="1">The sequence shown here is derived from an EMBL/GenBank/DDBJ whole genome shotgun (WGS) entry which is preliminary data.</text>
</comment>
<gene>
    <name evidence="1" type="ORF">BJ980_000131</name>
</gene>
<proteinExistence type="predicted"/>
<evidence type="ECO:0000313" key="1">
    <source>
        <dbReference type="EMBL" id="NYG57208.1"/>
    </source>
</evidence>
<dbReference type="RefSeq" id="WP_179500519.1">
    <property type="nucleotide sequence ID" value="NZ_JACCAA010000001.1"/>
</dbReference>
<dbReference type="EMBL" id="JACCAA010000001">
    <property type="protein sequence ID" value="NYG57208.1"/>
    <property type="molecule type" value="Genomic_DNA"/>
</dbReference>
<accession>A0A7Y9UM71</accession>
<protein>
    <submittedName>
        <fullName evidence="1">Uncharacterized protein</fullName>
    </submittedName>
</protein>
<evidence type="ECO:0000313" key="2">
    <source>
        <dbReference type="Proteomes" id="UP000540656"/>
    </source>
</evidence>
<dbReference type="AlphaFoldDB" id="A0A7Y9UM71"/>
<reference evidence="1 2" key="1">
    <citation type="submission" date="2020-07" db="EMBL/GenBank/DDBJ databases">
        <title>Sequencing the genomes of 1000 actinobacteria strains.</title>
        <authorList>
            <person name="Klenk H.-P."/>
        </authorList>
    </citation>
    <scope>NUCLEOTIDE SEQUENCE [LARGE SCALE GENOMIC DNA]</scope>
    <source>
        <strain evidence="1 2">DSM 23819</strain>
    </source>
</reference>
<name>A0A7Y9UM71_9ACTN</name>